<name>A0A821L7C4_9NEOP</name>
<dbReference type="OrthoDB" id="7482593at2759"/>
<proteinExistence type="predicted"/>
<protein>
    <submittedName>
        <fullName evidence="1">Uncharacterized protein</fullName>
    </submittedName>
</protein>
<accession>A0A821L7C4</accession>
<sequence>MDNESHKIIEELRKFSYRHLQLLSKHYGLPSNYKKLYLIQMLVAKQLGSEESVTAIIEKVTKERQSMKNSKNRTLKSQMKTKYNTRQSVLARLIHADTAKKLDAHKTLKQYENLSLRNYQKQTNQLVDEQIHNVKLKSQCIMKYQVNGDIIMRKDNVKVMYNTSSTHTIAPLPAKRQRILSDPIKPYPILKLQQADLTLRRNDGTVSKINAFIQEKPPPTSEIIRDVLQDLERNNSEHNFIQRNMSIDSAFCEANTSMATNDGIMYYEKRDKQTKYETYKENSLPKIADVFSKFHHRDYEQQLSVSAKSDECLSPYMPQTTVQNIQLETIYNFKSPLTNSSLLQISTKNETTCTNSTKTIMSTKVYPTSTVISHNAYPRYDVNYANGTDHVDMLLCKEPMQQPDNSDLNKNIAESSETTSFDKNVGNVTVSEMIEDALEVISQDEDYINCVDDTKVNCVLCNWCGPGIVVDYHMQKIHENEVMKQVTNNWNITFTLGELVQEPLWCSRVLEYESIFYVLSAKYEEPDVFMATLTSQSMDNTFKTGSITVFNKTTGEQFTWEGEIKCLTPDWPLSKNINGLKINLSKLDLLPQINPIAGQPGLNDVDIILFARLYN</sequence>
<evidence type="ECO:0000313" key="2">
    <source>
        <dbReference type="Proteomes" id="UP000663880"/>
    </source>
</evidence>
<dbReference type="EMBL" id="CAJOBZ010000001">
    <property type="protein sequence ID" value="CAF4746175.1"/>
    <property type="molecule type" value="Genomic_DNA"/>
</dbReference>
<comment type="caution">
    <text evidence="1">The sequence shown here is derived from an EMBL/GenBank/DDBJ whole genome shotgun (WGS) entry which is preliminary data.</text>
</comment>
<dbReference type="AlphaFoldDB" id="A0A821L7C4"/>
<keyword evidence="2" id="KW-1185">Reference proteome</keyword>
<organism evidence="1 2">
    <name type="scientific">Pieris macdunnoughi</name>
    <dbReference type="NCBI Taxonomy" id="345717"/>
    <lineage>
        <taxon>Eukaryota</taxon>
        <taxon>Metazoa</taxon>
        <taxon>Ecdysozoa</taxon>
        <taxon>Arthropoda</taxon>
        <taxon>Hexapoda</taxon>
        <taxon>Insecta</taxon>
        <taxon>Pterygota</taxon>
        <taxon>Neoptera</taxon>
        <taxon>Endopterygota</taxon>
        <taxon>Lepidoptera</taxon>
        <taxon>Glossata</taxon>
        <taxon>Ditrysia</taxon>
        <taxon>Papilionoidea</taxon>
        <taxon>Pieridae</taxon>
        <taxon>Pierinae</taxon>
        <taxon>Pieris</taxon>
    </lineage>
</organism>
<dbReference type="Proteomes" id="UP000663880">
    <property type="component" value="Unassembled WGS sequence"/>
</dbReference>
<reference evidence="1" key="1">
    <citation type="submission" date="2021-02" db="EMBL/GenBank/DDBJ databases">
        <authorList>
            <person name="Steward A R."/>
        </authorList>
    </citation>
    <scope>NUCLEOTIDE SEQUENCE</scope>
</reference>
<evidence type="ECO:0000313" key="1">
    <source>
        <dbReference type="EMBL" id="CAF4746175.1"/>
    </source>
</evidence>
<gene>
    <name evidence="1" type="ORF">PMACD_LOCUS366</name>
</gene>